<dbReference type="Pfam" id="PF14667">
    <property type="entry name" value="Polysacc_synt_C"/>
    <property type="match status" value="1"/>
</dbReference>
<proteinExistence type="predicted"/>
<dbReference type="SUPFAM" id="SSF51182">
    <property type="entry name" value="RmlC-like cupins"/>
    <property type="match status" value="1"/>
</dbReference>
<dbReference type="InterPro" id="IPR014710">
    <property type="entry name" value="RmlC-like_jellyroll"/>
</dbReference>
<dbReference type="InterPro" id="IPR029303">
    <property type="entry name" value="CapF_C"/>
</dbReference>
<dbReference type="EMBL" id="CP036282">
    <property type="protein sequence ID" value="QDL56077.1"/>
    <property type="molecule type" value="Genomic_DNA"/>
</dbReference>
<evidence type="ECO:0000259" key="1">
    <source>
        <dbReference type="Pfam" id="PF14667"/>
    </source>
</evidence>
<dbReference type="KEGG" id="rhg:EXZ61_19000"/>
<organism evidence="2 3">
    <name type="scientific">Rhodoferax aquaticus</name>
    <dbReference type="NCBI Taxonomy" id="2527691"/>
    <lineage>
        <taxon>Bacteria</taxon>
        <taxon>Pseudomonadati</taxon>
        <taxon>Pseudomonadota</taxon>
        <taxon>Betaproteobacteria</taxon>
        <taxon>Burkholderiales</taxon>
        <taxon>Comamonadaceae</taxon>
        <taxon>Rhodoferax</taxon>
    </lineage>
</organism>
<evidence type="ECO:0000313" key="3">
    <source>
        <dbReference type="Proteomes" id="UP000317365"/>
    </source>
</evidence>
<reference evidence="3" key="1">
    <citation type="submission" date="2019-02" db="EMBL/GenBank/DDBJ databases">
        <title>Complete genome sequence of Rhodoferax sp. Gr-4.</title>
        <authorList>
            <person name="Jin L."/>
        </authorList>
    </citation>
    <scope>NUCLEOTIDE SEQUENCE [LARGE SCALE GENOMIC DNA]</scope>
    <source>
        <strain evidence="3">Gr-4</strain>
    </source>
</reference>
<evidence type="ECO:0000313" key="2">
    <source>
        <dbReference type="EMBL" id="QDL56077.1"/>
    </source>
</evidence>
<dbReference type="AlphaFoldDB" id="A0A515ETS1"/>
<name>A0A515ETS1_9BURK</name>
<dbReference type="InterPro" id="IPR011051">
    <property type="entry name" value="RmlC_Cupin_sf"/>
</dbReference>
<keyword evidence="3" id="KW-1185">Reference proteome</keyword>
<dbReference type="Proteomes" id="UP000317365">
    <property type="component" value="Chromosome"/>
</dbReference>
<sequence length="133" mass="15031">MKFQKITAATSDSRGTISDILYKDDIQHAAIIETNEGGVIRGNHYHKLTTQHIFMTRGALRYWYQPVDKSEPVKSILVEEYGLVSTPPYEVHALEMLGKSQFVVFSHGLRGGNDYEADTFRDIVILTPDMLGK</sequence>
<accession>A0A515ETS1</accession>
<feature type="domain" description="Capsular polysaccharide assembling protein CapF C-terminal" evidence="1">
    <location>
        <begin position="11"/>
        <end position="105"/>
    </location>
</feature>
<reference evidence="3" key="2">
    <citation type="journal article" date="2020" name="Int. J. Syst. Evol. Microbiol.">
        <title>Genomic insights into a novel species Rhodoferax aquaticus sp. nov., isolated from freshwater.</title>
        <authorList>
            <person name="Li T."/>
            <person name="Zhuo Y."/>
            <person name="Jin C.Z."/>
            <person name="Wu X."/>
            <person name="Ko S.R."/>
            <person name="Jin F.J."/>
            <person name="Ahn C.Y."/>
            <person name="Oh H.M."/>
            <person name="Lee H.G."/>
            <person name="Jin L."/>
        </authorList>
    </citation>
    <scope>NUCLEOTIDE SEQUENCE [LARGE SCALE GENOMIC DNA]</scope>
    <source>
        <strain evidence="3">Gr-4</strain>
    </source>
</reference>
<protein>
    <recommendedName>
        <fullName evidence="1">Capsular polysaccharide assembling protein CapF C-terminal domain-containing protein</fullName>
    </recommendedName>
</protein>
<dbReference type="Gene3D" id="2.60.120.10">
    <property type="entry name" value="Jelly Rolls"/>
    <property type="match status" value="1"/>
</dbReference>
<gene>
    <name evidence="2" type="ORF">EXZ61_19000</name>
</gene>
<dbReference type="RefSeq" id="WP_142813362.1">
    <property type="nucleotide sequence ID" value="NZ_CP036282.1"/>
</dbReference>